<name>A0A6H1U6H1_9CYAN</name>
<proteinExistence type="predicted"/>
<protein>
    <submittedName>
        <fullName evidence="1">Uncharacterized protein</fullName>
    </submittedName>
</protein>
<dbReference type="AlphaFoldDB" id="A0A6H1U6H1"/>
<keyword evidence="2" id="KW-1185">Reference proteome</keyword>
<dbReference type="EMBL" id="CP051167">
    <property type="protein sequence ID" value="QIZ73633.1"/>
    <property type="molecule type" value="Genomic_DNA"/>
</dbReference>
<reference evidence="1 2" key="1">
    <citation type="submission" date="2020-04" db="EMBL/GenBank/DDBJ databases">
        <authorList>
            <person name="Basu S."/>
            <person name="Maruthanayagam V."/>
            <person name="Chakraborty S."/>
            <person name="Pramanik A."/>
            <person name="Mukherjee J."/>
            <person name="Brink B."/>
        </authorList>
    </citation>
    <scope>NUCLEOTIDE SEQUENCE [LARGE SCALE GENOMIC DNA]</scope>
    <source>
        <strain evidence="1 2">AP17</strain>
    </source>
</reference>
<accession>A0A6H1U6H1</accession>
<dbReference type="Proteomes" id="UP000500857">
    <property type="component" value="Chromosome"/>
</dbReference>
<sequence length="67" mass="7597">MRAGGVFSDSWIAEVFGKAWNEGIVTLSEKESLIDALARKSNLNREEKDAIERLLHAIRRGWIQAIE</sequence>
<evidence type="ECO:0000313" key="2">
    <source>
        <dbReference type="Proteomes" id="UP000500857"/>
    </source>
</evidence>
<organism evidence="1 2">
    <name type="scientific">Oxynema aestuarii AP17</name>
    <dbReference type="NCBI Taxonomy" id="2064643"/>
    <lineage>
        <taxon>Bacteria</taxon>
        <taxon>Bacillati</taxon>
        <taxon>Cyanobacteriota</taxon>
        <taxon>Cyanophyceae</taxon>
        <taxon>Oscillatoriophycideae</taxon>
        <taxon>Oscillatoriales</taxon>
        <taxon>Oscillatoriaceae</taxon>
        <taxon>Oxynema</taxon>
        <taxon>Oxynema aestuarii</taxon>
    </lineage>
</organism>
<evidence type="ECO:0000313" key="1">
    <source>
        <dbReference type="EMBL" id="QIZ73633.1"/>
    </source>
</evidence>
<gene>
    <name evidence="1" type="ORF">HCG48_06740</name>
</gene>
<dbReference type="KEGG" id="oxy:HCG48_06740"/>